<evidence type="ECO:0000313" key="2">
    <source>
        <dbReference type="EMBL" id="EYB91269.1"/>
    </source>
</evidence>
<comment type="caution">
    <text evidence="2">The sequence shown here is derived from an EMBL/GenBank/DDBJ whole genome shotgun (WGS) entry which is preliminary data.</text>
</comment>
<gene>
    <name evidence="2" type="primary">Acey_s0208.g2086</name>
    <name evidence="2" type="ORF">Y032_0208g2086</name>
</gene>
<evidence type="ECO:0000313" key="3">
    <source>
        <dbReference type="Proteomes" id="UP000024635"/>
    </source>
</evidence>
<accession>A0A016SLR3</accession>
<keyword evidence="3" id="KW-1185">Reference proteome</keyword>
<dbReference type="EMBL" id="JARK01001544">
    <property type="protein sequence ID" value="EYB91269.1"/>
    <property type="molecule type" value="Genomic_DNA"/>
</dbReference>
<protein>
    <submittedName>
        <fullName evidence="2">Uncharacterized protein</fullName>
    </submittedName>
</protein>
<dbReference type="AlphaFoldDB" id="A0A016SLR3"/>
<reference evidence="3" key="1">
    <citation type="journal article" date="2015" name="Nat. Genet.">
        <title>The genome and transcriptome of the zoonotic hookworm Ancylostoma ceylanicum identify infection-specific gene families.</title>
        <authorList>
            <person name="Schwarz E.M."/>
            <person name="Hu Y."/>
            <person name="Antoshechkin I."/>
            <person name="Miller M.M."/>
            <person name="Sternberg P.W."/>
            <person name="Aroian R.V."/>
        </authorList>
    </citation>
    <scope>NUCLEOTIDE SEQUENCE</scope>
    <source>
        <strain evidence="3">HY135</strain>
    </source>
</reference>
<evidence type="ECO:0000256" key="1">
    <source>
        <dbReference type="SAM" id="MobiDB-lite"/>
    </source>
</evidence>
<organism evidence="2 3">
    <name type="scientific">Ancylostoma ceylanicum</name>
    <dbReference type="NCBI Taxonomy" id="53326"/>
    <lineage>
        <taxon>Eukaryota</taxon>
        <taxon>Metazoa</taxon>
        <taxon>Ecdysozoa</taxon>
        <taxon>Nematoda</taxon>
        <taxon>Chromadorea</taxon>
        <taxon>Rhabditida</taxon>
        <taxon>Rhabditina</taxon>
        <taxon>Rhabditomorpha</taxon>
        <taxon>Strongyloidea</taxon>
        <taxon>Ancylostomatidae</taxon>
        <taxon>Ancylostomatinae</taxon>
        <taxon>Ancylostoma</taxon>
    </lineage>
</organism>
<name>A0A016SLR3_9BILA</name>
<proteinExistence type="predicted"/>
<feature type="region of interest" description="Disordered" evidence="1">
    <location>
        <begin position="1"/>
        <end position="29"/>
    </location>
</feature>
<sequence length="71" mass="7243">MGQANTTPRMYGPSPAAGADAPRLQASLRDTGLPPLGVAPPSSFRGLCAVGVDTVTIIFPSSCFVATVPRE</sequence>
<dbReference type="Proteomes" id="UP000024635">
    <property type="component" value="Unassembled WGS sequence"/>
</dbReference>